<dbReference type="PANTHER" id="PTHR48078:SF6">
    <property type="entry name" value="L-THREONINE DEHYDRATASE CATABOLIC TDCB"/>
    <property type="match status" value="1"/>
</dbReference>
<sequence length="314" mass="32072">MIAPSHADIVATRARIAPALVHTPLLPTLDMPGVWLKPEMLQPHRSFKWRAALGAIADTPGDSPLVTASAGNFGQGLAAAARSAGRACTIAVPDNAAATKIEAMRRLGATLHLMPFADWWRVFSERRIEGVDGCFVHPVAQAGVIAGNASIGLEIAEALPDVASVVVPFGGGGLAVGVALGLAAAGVRAELIVVESDVSNQVAAALAADAPVPAERLPSFIDGMGGRGILPEMWPAVRAAVARVVTVSVRDVEVAVARLLGDHALIAEGAGAAAYAAVLANPQLPRPCVAVLSGGNIDPAVLCRIVRADIVRDA</sequence>
<dbReference type="Pfam" id="PF00291">
    <property type="entry name" value="PALP"/>
    <property type="match status" value="1"/>
</dbReference>
<dbReference type="GO" id="GO:0006565">
    <property type="term" value="P:L-serine catabolic process"/>
    <property type="evidence" value="ECO:0007669"/>
    <property type="project" value="TreeGrafter"/>
</dbReference>
<dbReference type="KEGG" id="sand:H3309_09000"/>
<keyword evidence="6" id="KW-1185">Reference proteome</keyword>
<dbReference type="GO" id="GO:0006567">
    <property type="term" value="P:L-threonine catabolic process"/>
    <property type="evidence" value="ECO:0007669"/>
    <property type="project" value="TreeGrafter"/>
</dbReference>
<reference evidence="5 6" key="1">
    <citation type="submission" date="2020-07" db="EMBL/GenBank/DDBJ databases">
        <title>Complete genome sequence for Sandaracinobacter sp. M6.</title>
        <authorList>
            <person name="Tang Y."/>
            <person name="Liu Q."/>
            <person name="Guo Z."/>
            <person name="Lei P."/>
            <person name="Huang B."/>
        </authorList>
    </citation>
    <scope>NUCLEOTIDE SEQUENCE [LARGE SCALE GENOMIC DNA]</scope>
    <source>
        <strain evidence="5 6">M6</strain>
    </source>
</reference>
<dbReference type="PANTHER" id="PTHR48078">
    <property type="entry name" value="THREONINE DEHYDRATASE, MITOCHONDRIAL-RELATED"/>
    <property type="match status" value="1"/>
</dbReference>
<dbReference type="RefSeq" id="WP_182294411.1">
    <property type="nucleotide sequence ID" value="NZ_CP059851.1"/>
</dbReference>
<keyword evidence="2" id="KW-0663">Pyridoxal phosphate</keyword>
<dbReference type="Proteomes" id="UP000515292">
    <property type="component" value="Chromosome"/>
</dbReference>
<evidence type="ECO:0000256" key="2">
    <source>
        <dbReference type="ARBA" id="ARBA00022898"/>
    </source>
</evidence>
<organism evidence="5 6">
    <name type="scientific">Sandaracinobacteroides saxicola</name>
    <dbReference type="NCBI Taxonomy" id="2759707"/>
    <lineage>
        <taxon>Bacteria</taxon>
        <taxon>Pseudomonadati</taxon>
        <taxon>Pseudomonadota</taxon>
        <taxon>Alphaproteobacteria</taxon>
        <taxon>Sphingomonadales</taxon>
        <taxon>Sphingosinicellaceae</taxon>
        <taxon>Sandaracinobacteroides</taxon>
    </lineage>
</organism>
<protein>
    <submittedName>
        <fullName evidence="5">Pyridoxal-phosphate dependent enzyme</fullName>
    </submittedName>
</protein>
<evidence type="ECO:0000256" key="1">
    <source>
        <dbReference type="ARBA" id="ARBA00001933"/>
    </source>
</evidence>
<dbReference type="GO" id="GO:0004794">
    <property type="term" value="F:threonine deaminase activity"/>
    <property type="evidence" value="ECO:0007669"/>
    <property type="project" value="TreeGrafter"/>
</dbReference>
<name>A0A7G5IDX0_9SPHN</name>
<gene>
    <name evidence="5" type="ORF">H3309_09000</name>
</gene>
<dbReference type="InterPro" id="IPR050147">
    <property type="entry name" value="Ser/Thr_Dehydratase"/>
</dbReference>
<proteinExistence type="predicted"/>
<evidence type="ECO:0000313" key="5">
    <source>
        <dbReference type="EMBL" id="QMW21562.1"/>
    </source>
</evidence>
<dbReference type="SUPFAM" id="SSF53686">
    <property type="entry name" value="Tryptophan synthase beta subunit-like PLP-dependent enzymes"/>
    <property type="match status" value="1"/>
</dbReference>
<evidence type="ECO:0000313" key="6">
    <source>
        <dbReference type="Proteomes" id="UP000515292"/>
    </source>
</evidence>
<dbReference type="InterPro" id="IPR001926">
    <property type="entry name" value="TrpB-like_PALP"/>
</dbReference>
<feature type="domain" description="Tryptophan synthase beta chain-like PALP" evidence="4">
    <location>
        <begin position="22"/>
        <end position="294"/>
    </location>
</feature>
<evidence type="ECO:0000256" key="3">
    <source>
        <dbReference type="ARBA" id="ARBA00023239"/>
    </source>
</evidence>
<evidence type="ECO:0000259" key="4">
    <source>
        <dbReference type="Pfam" id="PF00291"/>
    </source>
</evidence>
<dbReference type="AlphaFoldDB" id="A0A7G5IDX0"/>
<accession>A0A7G5IDX0</accession>
<dbReference type="EMBL" id="CP059851">
    <property type="protein sequence ID" value="QMW21562.1"/>
    <property type="molecule type" value="Genomic_DNA"/>
</dbReference>
<dbReference type="GO" id="GO:0003941">
    <property type="term" value="F:L-serine ammonia-lyase activity"/>
    <property type="evidence" value="ECO:0007669"/>
    <property type="project" value="TreeGrafter"/>
</dbReference>
<dbReference type="GO" id="GO:0009097">
    <property type="term" value="P:isoleucine biosynthetic process"/>
    <property type="evidence" value="ECO:0007669"/>
    <property type="project" value="TreeGrafter"/>
</dbReference>
<dbReference type="Gene3D" id="3.40.50.1100">
    <property type="match status" value="2"/>
</dbReference>
<dbReference type="InterPro" id="IPR036052">
    <property type="entry name" value="TrpB-like_PALP_sf"/>
</dbReference>
<comment type="cofactor">
    <cofactor evidence="1">
        <name>pyridoxal 5'-phosphate</name>
        <dbReference type="ChEBI" id="CHEBI:597326"/>
    </cofactor>
</comment>
<keyword evidence="3" id="KW-0456">Lyase</keyword>